<feature type="transmembrane region" description="Helical" evidence="1">
    <location>
        <begin position="50"/>
        <end position="69"/>
    </location>
</feature>
<keyword evidence="1" id="KW-1133">Transmembrane helix</keyword>
<dbReference type="Pfam" id="PF01944">
    <property type="entry name" value="SpoIIM"/>
    <property type="match status" value="1"/>
</dbReference>
<evidence type="ECO:0000313" key="2">
    <source>
        <dbReference type="EMBL" id="HGI44050.1"/>
    </source>
</evidence>
<dbReference type="EMBL" id="DTFI01000179">
    <property type="protein sequence ID" value="HGI44050.1"/>
    <property type="molecule type" value="Genomic_DNA"/>
</dbReference>
<feature type="transmembrane region" description="Helical" evidence="1">
    <location>
        <begin position="117"/>
        <end position="135"/>
    </location>
</feature>
<dbReference type="PANTHER" id="PTHR35337:SF1">
    <property type="entry name" value="SLR1478 PROTEIN"/>
    <property type="match status" value="1"/>
</dbReference>
<evidence type="ECO:0000256" key="1">
    <source>
        <dbReference type="SAM" id="Phobius"/>
    </source>
</evidence>
<name>A0A7C4FFR8_THEPE</name>
<gene>
    <name evidence="2" type="ORF">ENV17_06680</name>
</gene>
<dbReference type="InterPro" id="IPR002798">
    <property type="entry name" value="SpoIIM-like"/>
</dbReference>
<dbReference type="AlphaFoldDB" id="A0A7C4FFR8"/>
<accession>A0A7C4FFR8</accession>
<feature type="transmembrane region" description="Helical" evidence="1">
    <location>
        <begin position="155"/>
        <end position="177"/>
    </location>
</feature>
<keyword evidence="1" id="KW-0472">Membrane</keyword>
<keyword evidence="1" id="KW-0812">Transmembrane</keyword>
<protein>
    <submittedName>
        <fullName evidence="2">Stage II sporulation protein M</fullName>
    </submittedName>
</protein>
<organism evidence="2">
    <name type="scientific">Thermofilum pendens</name>
    <dbReference type="NCBI Taxonomy" id="2269"/>
    <lineage>
        <taxon>Archaea</taxon>
        <taxon>Thermoproteota</taxon>
        <taxon>Thermoprotei</taxon>
        <taxon>Thermofilales</taxon>
        <taxon>Thermofilaceae</taxon>
        <taxon>Thermofilum</taxon>
    </lineage>
</organism>
<sequence>MPSAVRRVALVMALLFLAGVAAGSLAAGHLGGLLRQLSLGAPARQLLEDRLLLALLILANNMRVLLVLLASGVTVVGPALVVFANGVVVGAVLALASLKLPPEVLLLSVLPHGVVEIPAFLYAASVSTVFGMALWERILKGRELGGYLRMLLKGVLVSASLITAAALLEAFVTPSLLLEYLQP</sequence>
<proteinExistence type="predicted"/>
<feature type="transmembrane region" description="Helical" evidence="1">
    <location>
        <begin position="76"/>
        <end position="97"/>
    </location>
</feature>
<dbReference type="PANTHER" id="PTHR35337">
    <property type="entry name" value="SLR1478 PROTEIN"/>
    <property type="match status" value="1"/>
</dbReference>
<reference evidence="2" key="1">
    <citation type="journal article" date="2020" name="mSystems">
        <title>Genome- and Community-Level Interaction Insights into Carbon Utilization and Element Cycling Functions of Hydrothermarchaeota in Hydrothermal Sediment.</title>
        <authorList>
            <person name="Zhou Z."/>
            <person name="Liu Y."/>
            <person name="Xu W."/>
            <person name="Pan J."/>
            <person name="Luo Z.H."/>
            <person name="Li M."/>
        </authorList>
    </citation>
    <scope>NUCLEOTIDE SEQUENCE [LARGE SCALE GENOMIC DNA]</scope>
    <source>
        <strain evidence="2">SpSt-735</strain>
    </source>
</reference>
<comment type="caution">
    <text evidence="2">The sequence shown here is derived from an EMBL/GenBank/DDBJ whole genome shotgun (WGS) entry which is preliminary data.</text>
</comment>